<keyword evidence="1" id="KW-0479">Metal-binding</keyword>
<dbReference type="PANTHER" id="PTHR30037:SF4">
    <property type="entry name" value="DNA-3-METHYLADENINE GLYCOSYLASE I"/>
    <property type="match status" value="1"/>
</dbReference>
<accession>A0A512PRB4</accession>
<evidence type="ECO:0000313" key="3">
    <source>
        <dbReference type="Proteomes" id="UP000321569"/>
    </source>
</evidence>
<dbReference type="InterPro" id="IPR005019">
    <property type="entry name" value="Adenine_glyco"/>
</dbReference>
<sequence>MTRNLKRCAWANTDNQLMQQYHDQEWGRPNHDSRHLFELLSLEIMQAGLSWQTVLNKRQAFKQAFHDFDYRQVQGMESELPSLMKNAAIIRNRRKLIATINNAKVINELANSGTTFDRYMWQFVADKPIQHHYQSHEQIPATTDLAKQISKQMKKDGFSFTGPVIIYSFMQAVGMVNDHEVDCFAYQEIAED</sequence>
<dbReference type="PANTHER" id="PTHR30037">
    <property type="entry name" value="DNA-3-METHYLADENINE GLYCOSYLASE 1"/>
    <property type="match status" value="1"/>
</dbReference>
<gene>
    <name evidence="2" type="ORF">LRA02_26110</name>
</gene>
<keyword evidence="1" id="KW-0862">Zinc</keyword>
<dbReference type="GO" id="GO:0006284">
    <property type="term" value="P:base-excision repair"/>
    <property type="evidence" value="ECO:0007669"/>
    <property type="project" value="InterPro"/>
</dbReference>
<dbReference type="OrthoDB" id="9807664at2"/>
<reference evidence="2 3" key="1">
    <citation type="submission" date="2019-07" db="EMBL/GenBank/DDBJ databases">
        <title>Whole genome shotgun sequence of Lactobacillus rapi NBRC 109618.</title>
        <authorList>
            <person name="Hosoyama A."/>
            <person name="Uohara A."/>
            <person name="Ohji S."/>
            <person name="Ichikawa N."/>
        </authorList>
    </citation>
    <scope>NUCLEOTIDE SEQUENCE [LARGE SCALE GENOMIC DNA]</scope>
    <source>
        <strain evidence="2 3">NBRC 109618</strain>
    </source>
</reference>
<feature type="binding site" evidence="1">
    <location>
        <position position="8"/>
    </location>
    <ligand>
        <name>Zn(2+)</name>
        <dbReference type="ChEBI" id="CHEBI:29105"/>
    </ligand>
</feature>
<dbReference type="AlphaFoldDB" id="A0A512PRB4"/>
<dbReference type="STRING" id="1423795.FD12_GL001638"/>
<organism evidence="2 3">
    <name type="scientific">Lentilactobacillus rapi</name>
    <dbReference type="NCBI Taxonomy" id="481723"/>
    <lineage>
        <taxon>Bacteria</taxon>
        <taxon>Bacillati</taxon>
        <taxon>Bacillota</taxon>
        <taxon>Bacilli</taxon>
        <taxon>Lactobacillales</taxon>
        <taxon>Lactobacillaceae</taxon>
        <taxon>Lentilactobacillus</taxon>
    </lineage>
</organism>
<protein>
    <submittedName>
        <fullName evidence="2">DNA-3-methyladenine glycosylase I</fullName>
    </submittedName>
</protein>
<feature type="binding site" evidence="1">
    <location>
        <position position="183"/>
    </location>
    <ligand>
        <name>Zn(2+)</name>
        <dbReference type="ChEBI" id="CHEBI:29105"/>
    </ligand>
</feature>
<comment type="caution">
    <text evidence="2">The sequence shown here is derived from an EMBL/GenBank/DDBJ whole genome shotgun (WGS) entry which is preliminary data.</text>
</comment>
<dbReference type="Pfam" id="PF03352">
    <property type="entry name" value="Adenine_glyco"/>
    <property type="match status" value="1"/>
</dbReference>
<dbReference type="EMBL" id="BKAM01000150">
    <property type="protein sequence ID" value="GEP73743.1"/>
    <property type="molecule type" value="Genomic_DNA"/>
</dbReference>
<feature type="binding site" evidence="1">
    <location>
        <position position="22"/>
    </location>
    <ligand>
        <name>Zn(2+)</name>
        <dbReference type="ChEBI" id="CHEBI:29105"/>
    </ligand>
</feature>
<dbReference type="InterPro" id="IPR011257">
    <property type="entry name" value="DNA_glycosylase"/>
</dbReference>
<proteinExistence type="predicted"/>
<dbReference type="SUPFAM" id="SSF48150">
    <property type="entry name" value="DNA-glycosylase"/>
    <property type="match status" value="1"/>
</dbReference>
<dbReference type="Proteomes" id="UP000321569">
    <property type="component" value="Unassembled WGS sequence"/>
</dbReference>
<name>A0A512PRB4_9LACO</name>
<evidence type="ECO:0000313" key="2">
    <source>
        <dbReference type="EMBL" id="GEP73743.1"/>
    </source>
</evidence>
<dbReference type="GO" id="GO:0046872">
    <property type="term" value="F:metal ion binding"/>
    <property type="evidence" value="ECO:0007669"/>
    <property type="project" value="UniProtKB-KW"/>
</dbReference>
<dbReference type="GO" id="GO:0008725">
    <property type="term" value="F:DNA-3-methyladenine glycosylase activity"/>
    <property type="evidence" value="ECO:0007669"/>
    <property type="project" value="InterPro"/>
</dbReference>
<dbReference type="Gene3D" id="1.10.340.30">
    <property type="entry name" value="Hypothetical protein, domain 2"/>
    <property type="match status" value="1"/>
</dbReference>
<evidence type="ECO:0000256" key="1">
    <source>
        <dbReference type="PIRSR" id="PIRSR605019-1"/>
    </source>
</evidence>
<dbReference type="InterPro" id="IPR052891">
    <property type="entry name" value="DNA-3mA_glycosylase"/>
</dbReference>
<feature type="binding site" evidence="1">
    <location>
        <position position="179"/>
    </location>
    <ligand>
        <name>Zn(2+)</name>
        <dbReference type="ChEBI" id="CHEBI:29105"/>
    </ligand>
</feature>
<dbReference type="RefSeq" id="WP_054747852.1">
    <property type="nucleotide sequence ID" value="NZ_BKAM01000150.1"/>
</dbReference>